<accession>A0AAE3HN93</accession>
<dbReference type="AlphaFoldDB" id="A0AAE3HN93"/>
<proteinExistence type="predicted"/>
<dbReference type="InterPro" id="IPR002586">
    <property type="entry name" value="CobQ/CobB/MinD/ParA_Nub-bd_dom"/>
</dbReference>
<feature type="domain" description="CobQ/CobB/MinD/ParA nucleotide binding" evidence="1">
    <location>
        <begin position="16"/>
        <end position="200"/>
    </location>
</feature>
<name>A0AAE3HN93_9GAMM</name>
<dbReference type="CDD" id="cd02042">
    <property type="entry name" value="ParAB_family"/>
    <property type="match status" value="1"/>
</dbReference>
<evidence type="ECO:0000313" key="2">
    <source>
        <dbReference type="EMBL" id="MCS3904274.1"/>
    </source>
</evidence>
<organism evidence="2 3">
    <name type="scientific">Methylohalomonas lacus</name>
    <dbReference type="NCBI Taxonomy" id="398773"/>
    <lineage>
        <taxon>Bacteria</taxon>
        <taxon>Pseudomonadati</taxon>
        <taxon>Pseudomonadota</taxon>
        <taxon>Gammaproteobacteria</taxon>
        <taxon>Methylohalomonadales</taxon>
        <taxon>Methylohalomonadaceae</taxon>
        <taxon>Methylohalomonas</taxon>
    </lineage>
</organism>
<reference evidence="2" key="1">
    <citation type="submission" date="2022-08" db="EMBL/GenBank/DDBJ databases">
        <title>Genomic Encyclopedia of Type Strains, Phase III (KMG-III): the genomes of soil and plant-associated and newly described type strains.</title>
        <authorList>
            <person name="Whitman W."/>
        </authorList>
    </citation>
    <scope>NUCLEOTIDE SEQUENCE</scope>
    <source>
        <strain evidence="2">HMT 1</strain>
    </source>
</reference>
<dbReference type="SUPFAM" id="SSF52540">
    <property type="entry name" value="P-loop containing nucleoside triphosphate hydrolases"/>
    <property type="match status" value="1"/>
</dbReference>
<dbReference type="Proteomes" id="UP001204445">
    <property type="component" value="Unassembled WGS sequence"/>
</dbReference>
<dbReference type="RefSeq" id="WP_259056899.1">
    <property type="nucleotide sequence ID" value="NZ_JANUCT010000019.1"/>
</dbReference>
<keyword evidence="3" id="KW-1185">Reference proteome</keyword>
<dbReference type="InterPro" id="IPR050678">
    <property type="entry name" value="DNA_Partitioning_ATPase"/>
</dbReference>
<gene>
    <name evidence="2" type="ORF">J2T55_002310</name>
</gene>
<evidence type="ECO:0000313" key="3">
    <source>
        <dbReference type="Proteomes" id="UP001204445"/>
    </source>
</evidence>
<comment type="caution">
    <text evidence="2">The sequence shown here is derived from an EMBL/GenBank/DDBJ whole genome shotgun (WGS) entry which is preliminary data.</text>
</comment>
<dbReference type="Pfam" id="PF01656">
    <property type="entry name" value="CbiA"/>
    <property type="match status" value="1"/>
</dbReference>
<protein>
    <submittedName>
        <fullName evidence="2">Chromosome partitioning protein</fullName>
    </submittedName>
</protein>
<dbReference type="Gene3D" id="3.40.50.300">
    <property type="entry name" value="P-loop containing nucleotide triphosphate hydrolases"/>
    <property type="match status" value="1"/>
</dbReference>
<dbReference type="InterPro" id="IPR027417">
    <property type="entry name" value="P-loop_NTPase"/>
</dbReference>
<dbReference type="EMBL" id="JANUCT010000019">
    <property type="protein sequence ID" value="MCS3904274.1"/>
    <property type="molecule type" value="Genomic_DNA"/>
</dbReference>
<evidence type="ECO:0000259" key="1">
    <source>
        <dbReference type="Pfam" id="PF01656"/>
    </source>
</evidence>
<dbReference type="PANTHER" id="PTHR13696:SF96">
    <property type="entry name" value="COBQ_COBB_MIND_PARA NUCLEOTIDE BINDING DOMAIN-CONTAINING PROTEIN"/>
    <property type="match status" value="1"/>
</dbReference>
<dbReference type="PANTHER" id="PTHR13696">
    <property type="entry name" value="P-LOOP CONTAINING NUCLEOSIDE TRIPHOSPHATE HYDROLASE"/>
    <property type="match status" value="1"/>
</dbReference>
<dbReference type="PIRSF" id="PIRSF009320">
    <property type="entry name" value="Nuc_binding_HP_1000"/>
    <property type="match status" value="1"/>
</dbReference>
<sequence>MGLYSIPNLTGDIRRIAVLNWKGGCGKSMLSTNLASYFAANGSKTALIDHDPQGSALRWLSLRGDERPLIHGINATARSGQLTRSFNMRLPPTTQHVIIDTPAGMRGVDLQELVRETDYIVIPVLPSDADIHSAAGFIAELLLDARVKSSGARVGVIANRVKRNTLIFQSLNRFLQQLQFPLIAILRDTQQYIRAAEQGLGIHELHPPSRARQEREQWRPIIEWLDNGATQQPAFDLNRA</sequence>